<dbReference type="InterPro" id="IPR011545">
    <property type="entry name" value="DEAD/DEAH_box_helicase_dom"/>
</dbReference>
<dbReference type="EMBL" id="QEAQ01000151">
    <property type="protein sequence ID" value="TPX54512.1"/>
    <property type="molecule type" value="Genomic_DNA"/>
</dbReference>
<keyword evidence="2" id="KW-0547">Nucleotide-binding</keyword>
<evidence type="ECO:0000256" key="1">
    <source>
        <dbReference type="ARBA" id="ARBA00012552"/>
    </source>
</evidence>
<feature type="compositionally biased region" description="Acidic residues" evidence="5">
    <location>
        <begin position="869"/>
        <end position="889"/>
    </location>
</feature>
<dbReference type="Pfam" id="PF00270">
    <property type="entry name" value="DEAD"/>
    <property type="match status" value="1"/>
</dbReference>
<evidence type="ECO:0000256" key="5">
    <source>
        <dbReference type="SAM" id="MobiDB-lite"/>
    </source>
</evidence>
<dbReference type="SMART" id="SM00490">
    <property type="entry name" value="HELICc"/>
    <property type="match status" value="1"/>
</dbReference>
<feature type="region of interest" description="Disordered" evidence="5">
    <location>
        <begin position="37"/>
        <end position="67"/>
    </location>
</feature>
<feature type="region of interest" description="Disordered" evidence="5">
    <location>
        <begin position="211"/>
        <end position="275"/>
    </location>
</feature>
<evidence type="ECO:0000256" key="4">
    <source>
        <dbReference type="ARBA" id="ARBA00047984"/>
    </source>
</evidence>
<feature type="compositionally biased region" description="Polar residues" evidence="5">
    <location>
        <begin position="891"/>
        <end position="901"/>
    </location>
</feature>
<dbReference type="STRING" id="109895.A0A507DTC1"/>
<dbReference type="FunFam" id="3.40.50.300:FF:000500">
    <property type="entry name" value="ATP-dependent RNA helicase DHX29"/>
    <property type="match status" value="1"/>
</dbReference>
<dbReference type="InterPro" id="IPR007502">
    <property type="entry name" value="Helicase-assoc_dom"/>
</dbReference>
<dbReference type="PANTHER" id="PTHR18934:SF145">
    <property type="entry name" value="ATP-DEPENDENT RNA HELICASE DHX57-RELATED"/>
    <property type="match status" value="1"/>
</dbReference>
<organism evidence="8 9">
    <name type="scientific">Powellomyces hirtus</name>
    <dbReference type="NCBI Taxonomy" id="109895"/>
    <lineage>
        <taxon>Eukaryota</taxon>
        <taxon>Fungi</taxon>
        <taxon>Fungi incertae sedis</taxon>
        <taxon>Chytridiomycota</taxon>
        <taxon>Chytridiomycota incertae sedis</taxon>
        <taxon>Chytridiomycetes</taxon>
        <taxon>Spizellomycetales</taxon>
        <taxon>Powellomycetaceae</taxon>
        <taxon>Powellomyces</taxon>
    </lineage>
</organism>
<comment type="caution">
    <text evidence="8">The sequence shown here is derived from an EMBL/GenBank/DDBJ whole genome shotgun (WGS) entry which is preliminary data.</text>
</comment>
<feature type="domain" description="Helicase ATP-binding" evidence="6">
    <location>
        <begin position="618"/>
        <end position="790"/>
    </location>
</feature>
<feature type="domain" description="Helicase C-terminal" evidence="7">
    <location>
        <begin position="927"/>
        <end position="1101"/>
    </location>
</feature>
<dbReference type="GO" id="GO:0003724">
    <property type="term" value="F:RNA helicase activity"/>
    <property type="evidence" value="ECO:0007669"/>
    <property type="project" value="UniProtKB-EC"/>
</dbReference>
<dbReference type="SMART" id="SM00847">
    <property type="entry name" value="HA2"/>
    <property type="match status" value="1"/>
</dbReference>
<dbReference type="PROSITE" id="PS51192">
    <property type="entry name" value="HELICASE_ATP_BIND_1"/>
    <property type="match status" value="1"/>
</dbReference>
<evidence type="ECO:0000259" key="6">
    <source>
        <dbReference type="PROSITE" id="PS51192"/>
    </source>
</evidence>
<accession>A0A507DTC1</accession>
<dbReference type="PROSITE" id="PS51194">
    <property type="entry name" value="HELICASE_CTER"/>
    <property type="match status" value="1"/>
</dbReference>
<dbReference type="Pfam" id="PF21010">
    <property type="entry name" value="HA2_C"/>
    <property type="match status" value="1"/>
</dbReference>
<dbReference type="CDD" id="cd18791">
    <property type="entry name" value="SF2_C_RHA"/>
    <property type="match status" value="1"/>
</dbReference>
<sequence length="1478" mass="162478">MAGKKKKKAAVPPGLVRGYATQSIQKVKVVPEPELVPETAAPAPEAEVTAPSVSESRVDNEEDDTGFESVATATKDSAEQDGRLAVLKVEAETLRVDRRRNALAKNAAVPLIKLSDVSEKEIMNFVQEQRALESTDWFATESNEATSRVKLQTTYLTLEKIGFAPLAIEHAMEAVGGQNIPRILDWLPTGFTDKIDHVEESAKKLAKLAAEHEKQKNLPAVQEDVKVPTPPSRSTTAGAGKSDQDMKNWILNTTWDDSESESEGAEDDKFANEPPTERYARLFLDLEEKKYQAAVAKAGGDTDKQKELEKSMRGVRNGLKQAASQKKYKADQAQKIIDANKVNRPPIPTVAKVAPVEARESTLKTPASASDTEIDMLPDLNALFDESPPDTSSALPKAALRTRILSLPIASNWTGKTPKQLLQEWVSRKSRGTNIKYYRIQDQTAGLRAGVCFTGGTGKVIENGMCIEMDPADRVEKWKEGEECAAAVALYALASDLPLNRSLPPAFRDLWLEWVARDKNASMEEQSAFDARRVAFVDSFVNVRNARLKLYQRTDGSDDSLDVSREPMPETGYPTFLGNVDPDALQLKMNQRLQSGPYRRLLNQRQGLPVYAMRASIMDVIRQHRVIVVSGETGSGKSTQIPQFIVEDAIARGDASCRVVCTQPRRISAISIASRVSEELGDLPGRVGYDDSWVGYQVRLENRVGRETLLTFCTIGILLKRLESDNGLRDVTHVVVDEVHERSLDSDFLILCLKRLLQRRGDLTIILMSATADADRFATYFERIPGVGNVPCLHVPGRTFPVVTHFLEDAIEATGFVVEGGDRDNNVRDAGFVNVSAGGGKMHKVRVQWDSEAVGSRNHRSVNKQGGDFNEDDNDDDDEDDEEDLDENVDPTTSSWQATTDMVDRSYSSATLRTLDLINPRRINFDLLDTLIRYVCDGNMQMDEGSRGSVLVFLPGIGEIKTMLDRLAGQRGLWVLSLHSSLGTGDQGKVFQSVPPGQTKVVLATNIAETGITIPDVTVVIDTMRAREVQFDRKRNVTRLTEVLVSKANALQRRGRAGRVREGVCWHLVDREQWDRVASYRPPEMVRVPLDEVCLRVRACGFEGTVGAILNGCVDSPPEKNVERAIERLKMIQAFTPDEQLTPLGRKLSHLPLDTRLGKMLLTAAALRCLDPVLTICAVISCGKSLFLSGASGDRWREFVWGASDLMMAAKAFDAYRAIDAPFRIRRAWCEKKELSFEVMGFVEETRTQIIKALLDCRVVSKRTLDSSKVRGIAVDPLFNTHADNPDVVATAIAAGVYPNVFIMHPAPTVAGRTDTTPVTLHAPGHATPLYRLHKTSALIKTLSPAGVKELAGCTWGVAYAVRAGNIGFNTMACWDYTSVPPVALWCLAGPHIEVQHRLGTLEAQSTPSSSLSSSTSATAPSFTTRCAPRSATALCVLAKAVRAVIGRRLVADDAGGDKEGVQKDERIMDLFLRVMAG</sequence>
<name>A0A507DTC1_9FUNG</name>
<comment type="catalytic activity">
    <reaction evidence="4">
        <text>ATP + H2O = ADP + phosphate + H(+)</text>
        <dbReference type="Rhea" id="RHEA:13065"/>
        <dbReference type="ChEBI" id="CHEBI:15377"/>
        <dbReference type="ChEBI" id="CHEBI:15378"/>
        <dbReference type="ChEBI" id="CHEBI:30616"/>
        <dbReference type="ChEBI" id="CHEBI:43474"/>
        <dbReference type="ChEBI" id="CHEBI:456216"/>
        <dbReference type="EC" id="3.6.4.13"/>
    </reaction>
</comment>
<dbReference type="Pfam" id="PF04408">
    <property type="entry name" value="WHD_HA2"/>
    <property type="match status" value="1"/>
</dbReference>
<dbReference type="PANTHER" id="PTHR18934">
    <property type="entry name" value="ATP-DEPENDENT RNA HELICASE"/>
    <property type="match status" value="1"/>
</dbReference>
<dbReference type="EC" id="3.6.4.13" evidence="1"/>
<evidence type="ECO:0000259" key="7">
    <source>
        <dbReference type="PROSITE" id="PS51194"/>
    </source>
</evidence>
<evidence type="ECO:0000313" key="9">
    <source>
        <dbReference type="Proteomes" id="UP000318582"/>
    </source>
</evidence>
<dbReference type="Proteomes" id="UP000318582">
    <property type="component" value="Unassembled WGS sequence"/>
</dbReference>
<keyword evidence="9" id="KW-1185">Reference proteome</keyword>
<feature type="region of interest" description="Disordered" evidence="5">
    <location>
        <begin position="853"/>
        <end position="901"/>
    </location>
</feature>
<dbReference type="InterPro" id="IPR027417">
    <property type="entry name" value="P-loop_NTPase"/>
</dbReference>
<dbReference type="Gene3D" id="1.20.120.1080">
    <property type="match status" value="1"/>
</dbReference>
<proteinExistence type="predicted"/>
<evidence type="ECO:0000313" key="8">
    <source>
        <dbReference type="EMBL" id="TPX54512.1"/>
    </source>
</evidence>
<evidence type="ECO:0000256" key="2">
    <source>
        <dbReference type="ARBA" id="ARBA00022741"/>
    </source>
</evidence>
<dbReference type="SUPFAM" id="SSF52540">
    <property type="entry name" value="P-loop containing nucleoside triphosphate hydrolases"/>
    <property type="match status" value="1"/>
</dbReference>
<evidence type="ECO:0000256" key="3">
    <source>
        <dbReference type="ARBA" id="ARBA00022840"/>
    </source>
</evidence>
<protein>
    <recommendedName>
        <fullName evidence="1">RNA helicase</fullName>
        <ecNumber evidence="1">3.6.4.13</ecNumber>
    </recommendedName>
</protein>
<dbReference type="GO" id="GO:0005524">
    <property type="term" value="F:ATP binding"/>
    <property type="evidence" value="ECO:0007669"/>
    <property type="project" value="UniProtKB-KW"/>
</dbReference>
<dbReference type="Pfam" id="PF00271">
    <property type="entry name" value="Helicase_C"/>
    <property type="match status" value="1"/>
</dbReference>
<dbReference type="InterPro" id="IPR048333">
    <property type="entry name" value="HA2_WH"/>
</dbReference>
<dbReference type="GO" id="GO:0003723">
    <property type="term" value="F:RNA binding"/>
    <property type="evidence" value="ECO:0007669"/>
    <property type="project" value="TreeGrafter"/>
</dbReference>
<dbReference type="InterPro" id="IPR001650">
    <property type="entry name" value="Helicase_C-like"/>
</dbReference>
<keyword evidence="3" id="KW-0067">ATP-binding</keyword>
<feature type="compositionally biased region" description="Low complexity" evidence="5">
    <location>
        <begin position="37"/>
        <end position="51"/>
    </location>
</feature>
<dbReference type="CDD" id="cd17917">
    <property type="entry name" value="DEXHc_RHA-like"/>
    <property type="match status" value="1"/>
</dbReference>
<reference evidence="8 9" key="1">
    <citation type="journal article" date="2019" name="Sci. Rep.">
        <title>Comparative genomics of chytrid fungi reveal insights into the obligate biotrophic and pathogenic lifestyle of Synchytrium endobioticum.</title>
        <authorList>
            <person name="van de Vossenberg B.T.L.H."/>
            <person name="Warris S."/>
            <person name="Nguyen H.D.T."/>
            <person name="van Gent-Pelzer M.P.E."/>
            <person name="Joly D.L."/>
            <person name="van de Geest H.C."/>
            <person name="Bonants P.J.M."/>
            <person name="Smith D.S."/>
            <person name="Levesque C.A."/>
            <person name="van der Lee T.A.J."/>
        </authorList>
    </citation>
    <scope>NUCLEOTIDE SEQUENCE [LARGE SCALE GENOMIC DNA]</scope>
    <source>
        <strain evidence="8 9">CBS 809.83</strain>
    </source>
</reference>
<dbReference type="Gene3D" id="3.40.50.300">
    <property type="entry name" value="P-loop containing nucleotide triphosphate hydrolases"/>
    <property type="match status" value="2"/>
</dbReference>
<dbReference type="InterPro" id="IPR014001">
    <property type="entry name" value="Helicase_ATP-bd"/>
</dbReference>
<feature type="compositionally biased region" description="Acidic residues" evidence="5">
    <location>
        <begin position="256"/>
        <end position="266"/>
    </location>
</feature>
<gene>
    <name evidence="8" type="ORF">PhCBS80983_g05892</name>
</gene>
<dbReference type="SMART" id="SM00487">
    <property type="entry name" value="DEXDc"/>
    <property type="match status" value="1"/>
</dbReference>